<evidence type="ECO:0000259" key="3">
    <source>
        <dbReference type="Pfam" id="PF16344"/>
    </source>
</evidence>
<dbReference type="Pfam" id="PF04773">
    <property type="entry name" value="FecR"/>
    <property type="match status" value="1"/>
</dbReference>
<keyword evidence="1" id="KW-1133">Transmembrane helix</keyword>
<dbReference type="Pfam" id="PF16344">
    <property type="entry name" value="FecR_C"/>
    <property type="match status" value="1"/>
</dbReference>
<evidence type="ECO:0000313" key="4">
    <source>
        <dbReference type="EMBL" id="QNN43179.1"/>
    </source>
</evidence>
<organism evidence="4 5">
    <name type="scientific">Pedobacter roseus</name>
    <dbReference type="NCBI Taxonomy" id="336820"/>
    <lineage>
        <taxon>Bacteria</taxon>
        <taxon>Pseudomonadati</taxon>
        <taxon>Bacteroidota</taxon>
        <taxon>Sphingobacteriia</taxon>
        <taxon>Sphingobacteriales</taxon>
        <taxon>Sphingobacteriaceae</taxon>
        <taxon>Pedobacter</taxon>
    </lineage>
</organism>
<dbReference type="Proteomes" id="UP000515806">
    <property type="component" value="Chromosome"/>
</dbReference>
<feature type="domain" description="FecR protein" evidence="2">
    <location>
        <begin position="107"/>
        <end position="203"/>
    </location>
</feature>
<protein>
    <submittedName>
        <fullName evidence="4">FecR domain-containing protein</fullName>
    </submittedName>
</protein>
<keyword evidence="5" id="KW-1185">Reference proteome</keyword>
<dbReference type="RefSeq" id="WP_187593688.1">
    <property type="nucleotide sequence ID" value="NZ_CP060723.1"/>
</dbReference>
<reference evidence="4 5" key="1">
    <citation type="submission" date="2020-08" db="EMBL/GenBank/DDBJ databases">
        <title>Genome sequence of Pedobacter roseus KACC 11594T.</title>
        <authorList>
            <person name="Hyun D.-W."/>
            <person name="Bae J.-W."/>
        </authorList>
    </citation>
    <scope>NUCLEOTIDE SEQUENCE [LARGE SCALE GENOMIC DNA]</scope>
    <source>
        <strain evidence="4 5">KACC 11594</strain>
    </source>
</reference>
<proteinExistence type="predicted"/>
<gene>
    <name evidence="4" type="ORF">H9L23_03480</name>
</gene>
<keyword evidence="1" id="KW-0472">Membrane</keyword>
<dbReference type="PIRSF" id="PIRSF018266">
    <property type="entry name" value="FecR"/>
    <property type="match status" value="1"/>
</dbReference>
<name>A0A7G9QIK4_9SPHI</name>
<dbReference type="EMBL" id="CP060723">
    <property type="protein sequence ID" value="QNN43179.1"/>
    <property type="molecule type" value="Genomic_DNA"/>
</dbReference>
<sequence length="315" mass="34911">MTEKQAKELLQKYLDQQASPEEQKKVEEWYATLEAKDVVVPADQKAAIGAQMFVQLKAAMNEKPKHNKILKLQTFYKVAAAVLIVFTIGLTVWKINRPVKSVENQVTVITGATEQKRITLSDGSVVLLGPAAKLSYPKVFASNSRQIALKEGEAFFDIAHQEKRPFTVHTTSGIDIKVLGTSFKVKSYQASKQLEVAVVTGKVAVSNQKGNLGTLVKDEFLTYDKSAGRAAIRKIKPVAFIEFAFDGATLDQVINKLQYAYSIKIVLSDSTLAKLKTTASFSSKQSPEEILDIICSLHHLKFNGSKNHKTFNIYK</sequence>
<dbReference type="AlphaFoldDB" id="A0A7G9QIK4"/>
<evidence type="ECO:0000259" key="2">
    <source>
        <dbReference type="Pfam" id="PF04773"/>
    </source>
</evidence>
<dbReference type="PANTHER" id="PTHR30273:SF2">
    <property type="entry name" value="PROTEIN FECR"/>
    <property type="match status" value="1"/>
</dbReference>
<accession>A0A7G9QIK4</accession>
<feature type="transmembrane region" description="Helical" evidence="1">
    <location>
        <begin position="75"/>
        <end position="93"/>
    </location>
</feature>
<dbReference type="Gene3D" id="2.60.120.1440">
    <property type="match status" value="1"/>
</dbReference>
<dbReference type="Gene3D" id="3.55.50.30">
    <property type="match status" value="1"/>
</dbReference>
<feature type="domain" description="Protein FecR C-terminal" evidence="3">
    <location>
        <begin position="243"/>
        <end position="307"/>
    </location>
</feature>
<evidence type="ECO:0000256" key="1">
    <source>
        <dbReference type="SAM" id="Phobius"/>
    </source>
</evidence>
<dbReference type="GO" id="GO:0016989">
    <property type="term" value="F:sigma factor antagonist activity"/>
    <property type="evidence" value="ECO:0007669"/>
    <property type="project" value="TreeGrafter"/>
</dbReference>
<dbReference type="InterPro" id="IPR012373">
    <property type="entry name" value="Ferrdict_sens_TM"/>
</dbReference>
<dbReference type="PANTHER" id="PTHR30273">
    <property type="entry name" value="PERIPLASMIC SIGNAL SENSOR AND SIGMA FACTOR ACTIVATOR FECR-RELATED"/>
    <property type="match status" value="1"/>
</dbReference>
<evidence type="ECO:0000313" key="5">
    <source>
        <dbReference type="Proteomes" id="UP000515806"/>
    </source>
</evidence>
<dbReference type="InterPro" id="IPR006860">
    <property type="entry name" value="FecR"/>
</dbReference>
<dbReference type="KEGG" id="proe:H9L23_03480"/>
<keyword evidence="1" id="KW-0812">Transmembrane</keyword>
<dbReference type="InterPro" id="IPR032508">
    <property type="entry name" value="FecR_C"/>
</dbReference>